<evidence type="ECO:0008006" key="4">
    <source>
        <dbReference type="Google" id="ProtNLM"/>
    </source>
</evidence>
<comment type="caution">
    <text evidence="2">The sequence shown here is derived from an EMBL/GenBank/DDBJ whole genome shotgun (WGS) entry which is preliminary data.</text>
</comment>
<protein>
    <recommendedName>
        <fullName evidence="4">Ubiquitin 3 binding protein But2 C-terminal domain-containing protein</fullName>
    </recommendedName>
</protein>
<name>A0ABR2VH81_9PEZI</name>
<dbReference type="EMBL" id="JARVKF010000005">
    <property type="protein sequence ID" value="KAK9426141.1"/>
    <property type="molecule type" value="Genomic_DNA"/>
</dbReference>
<keyword evidence="3" id="KW-1185">Reference proteome</keyword>
<evidence type="ECO:0000256" key="1">
    <source>
        <dbReference type="SAM" id="SignalP"/>
    </source>
</evidence>
<sequence length="155" mass="15943">MYFTANIVSALAIVGLASAAPSKRASCLEQPPSSIGFPINYNISTTFSPAASFQIPPNSAGPCTLVAKFPAGYPITSSGADLVNVRATNGNAPGSIVGTLRFQSAPNTATQTVINSFACQDVMAYQLEIADGAQGWVAFQEVQGAGLFMEVGDSC</sequence>
<accession>A0ABR2VH81</accession>
<reference evidence="2 3" key="1">
    <citation type="journal article" date="2024" name="J. Plant Pathol.">
        <title>Sequence and assembly of the genome of Seiridium unicorne, isolate CBS 538.82, causal agent of cypress canker disease.</title>
        <authorList>
            <person name="Scali E."/>
            <person name="Rocca G.D."/>
            <person name="Danti R."/>
            <person name="Garbelotto M."/>
            <person name="Barberini S."/>
            <person name="Baroncelli R."/>
            <person name="Emiliani G."/>
        </authorList>
    </citation>
    <scope>NUCLEOTIDE SEQUENCE [LARGE SCALE GENOMIC DNA]</scope>
    <source>
        <strain evidence="2 3">BM-138-508</strain>
    </source>
</reference>
<gene>
    <name evidence="2" type="ORF">SUNI508_12595</name>
</gene>
<evidence type="ECO:0000313" key="3">
    <source>
        <dbReference type="Proteomes" id="UP001408356"/>
    </source>
</evidence>
<proteinExistence type="predicted"/>
<dbReference type="Proteomes" id="UP001408356">
    <property type="component" value="Unassembled WGS sequence"/>
</dbReference>
<keyword evidence="1" id="KW-0732">Signal</keyword>
<evidence type="ECO:0000313" key="2">
    <source>
        <dbReference type="EMBL" id="KAK9426141.1"/>
    </source>
</evidence>
<organism evidence="2 3">
    <name type="scientific">Seiridium unicorne</name>
    <dbReference type="NCBI Taxonomy" id="138068"/>
    <lineage>
        <taxon>Eukaryota</taxon>
        <taxon>Fungi</taxon>
        <taxon>Dikarya</taxon>
        <taxon>Ascomycota</taxon>
        <taxon>Pezizomycotina</taxon>
        <taxon>Sordariomycetes</taxon>
        <taxon>Xylariomycetidae</taxon>
        <taxon>Amphisphaeriales</taxon>
        <taxon>Sporocadaceae</taxon>
        <taxon>Seiridium</taxon>
    </lineage>
</organism>
<feature type="chain" id="PRO_5045085007" description="Ubiquitin 3 binding protein But2 C-terminal domain-containing protein" evidence="1">
    <location>
        <begin position="20"/>
        <end position="155"/>
    </location>
</feature>
<feature type="signal peptide" evidence="1">
    <location>
        <begin position="1"/>
        <end position="19"/>
    </location>
</feature>